<dbReference type="Proteomes" id="UP000175989">
    <property type="component" value="Unassembled WGS sequence"/>
</dbReference>
<keyword evidence="2" id="KW-1185">Reference proteome</keyword>
<organism evidence="1 2">
    <name type="scientific">Duganella phyllosphaerae</name>
    <dbReference type="NCBI Taxonomy" id="762836"/>
    <lineage>
        <taxon>Bacteria</taxon>
        <taxon>Pseudomonadati</taxon>
        <taxon>Pseudomonadota</taxon>
        <taxon>Betaproteobacteria</taxon>
        <taxon>Burkholderiales</taxon>
        <taxon>Oxalobacteraceae</taxon>
        <taxon>Telluria group</taxon>
        <taxon>Duganella</taxon>
    </lineage>
</organism>
<sequence>MKAISQAIAQQISDFSAETDLSLPAYALEKDYHVLDAIKIVSAMPASAYFRLVFCGGTCLAKAYGILDRMSEDVDFKVVPNDAGAALGTAALRRELSAYVKSIVAALEAGGFGDGSVVRRSRDDNKYSALDITYDSVFAKPDSLRPHLLFELNHTTLAAESTSLPIGALFDRLAFGAYKDTLDIVCVSLREALAEKLVSFSRRLALQLTKMKEGEGLADQAGWDHALVRHLYDVERIMAAHPEFIRHPEDTRRLVARAISKDAGEFAAQHPAFVSAPRSELAHAMAFAKVSNELAGQYERFIEDMVYAPADKVAAYTRAAQTFESMLELILAAIPDRDLAPPVKPVRVPSTQAVRR</sequence>
<dbReference type="PATRIC" id="fig|762836.4.peg.4404"/>
<dbReference type="Pfam" id="PF08843">
    <property type="entry name" value="AbiEii"/>
    <property type="match status" value="1"/>
</dbReference>
<dbReference type="Gene3D" id="3.10.450.620">
    <property type="entry name" value="JHP933, nucleotidyltransferase-like core domain"/>
    <property type="match status" value="1"/>
</dbReference>
<gene>
    <name evidence="1" type="ORF">DUPY_42780</name>
</gene>
<accession>A0A1E7WCU7</accession>
<dbReference type="OrthoDB" id="9780929at2"/>
<evidence type="ECO:0000313" key="1">
    <source>
        <dbReference type="EMBL" id="OEZ95504.1"/>
    </source>
</evidence>
<protein>
    <recommendedName>
        <fullName evidence="3">Nucleotidyl transferase AbiEii toxin, Type IV TA system</fullName>
    </recommendedName>
</protein>
<evidence type="ECO:0000313" key="2">
    <source>
        <dbReference type="Proteomes" id="UP000175989"/>
    </source>
</evidence>
<dbReference type="EMBL" id="LROM01000123">
    <property type="protein sequence ID" value="OEZ95504.1"/>
    <property type="molecule type" value="Genomic_DNA"/>
</dbReference>
<name>A0A1E7WCU7_9BURK</name>
<dbReference type="AlphaFoldDB" id="A0A1E7WCU7"/>
<evidence type="ECO:0008006" key="3">
    <source>
        <dbReference type="Google" id="ProtNLM"/>
    </source>
</evidence>
<dbReference type="RefSeq" id="WP_070250886.1">
    <property type="nucleotide sequence ID" value="NZ_LROM01000123.1"/>
</dbReference>
<reference evidence="2" key="1">
    <citation type="journal article" date="2016" name="Front. Microbiol.">
        <title>Molecular Keys to the Janthinobacterium and Duganella spp. Interaction with the Plant Pathogen Fusarium graminearum.</title>
        <authorList>
            <person name="Haack F.S."/>
            <person name="Poehlein A."/>
            <person name="Kroger C."/>
            <person name="Voigt C.A."/>
            <person name="Piepenbring M."/>
            <person name="Bode H.B."/>
            <person name="Daniel R."/>
            <person name="Schafer W."/>
            <person name="Streit W.R."/>
        </authorList>
    </citation>
    <scope>NUCLEOTIDE SEQUENCE [LARGE SCALE GENOMIC DNA]</scope>
    <source>
        <strain evidence="2">T54</strain>
    </source>
</reference>
<dbReference type="InterPro" id="IPR014942">
    <property type="entry name" value="AbiEii"/>
</dbReference>
<proteinExistence type="predicted"/>
<comment type="caution">
    <text evidence="1">The sequence shown here is derived from an EMBL/GenBank/DDBJ whole genome shotgun (WGS) entry which is preliminary data.</text>
</comment>